<gene>
    <name evidence="2" type="ORF">VPK24_12460</name>
</gene>
<evidence type="ECO:0000313" key="3">
    <source>
        <dbReference type="Proteomes" id="UP001604335"/>
    </source>
</evidence>
<keyword evidence="3" id="KW-1185">Reference proteome</keyword>
<dbReference type="Proteomes" id="UP001604335">
    <property type="component" value="Unassembled WGS sequence"/>
</dbReference>
<dbReference type="EMBL" id="JAZAQF010000074">
    <property type="protein sequence ID" value="MFG3818455.1"/>
    <property type="molecule type" value="Genomic_DNA"/>
</dbReference>
<dbReference type="RefSeq" id="WP_393013825.1">
    <property type="nucleotide sequence ID" value="NZ_JAZAQF010000074.1"/>
</dbReference>
<sequence>MDFSKMQELLPNEVVTMEYGYYINNRPTSQVSEIQKIINDRLGGDLRILFSEEGLKCQVLRLGAPKWKSGRLRLTLLFEPDEPDEVESLTGNPDQPLDEIRRLADG</sequence>
<feature type="region of interest" description="Disordered" evidence="1">
    <location>
        <begin position="83"/>
        <end position="106"/>
    </location>
</feature>
<evidence type="ECO:0000256" key="1">
    <source>
        <dbReference type="SAM" id="MobiDB-lite"/>
    </source>
</evidence>
<reference evidence="3" key="1">
    <citation type="journal article" date="2024" name="Algal Res.">
        <title>Biochemical, toxicological and genomic investigation of a high-biomass producing Limnothrix strain isolated from Italian shallow drinking water reservoir.</title>
        <authorList>
            <person name="Simonazzi M."/>
            <person name="Shishido T.K."/>
            <person name="Delbaje E."/>
            <person name="Wahlsten M."/>
            <person name="Fewer D.P."/>
            <person name="Sivonen K."/>
            <person name="Pezzolesi L."/>
            <person name="Pistocchi R."/>
        </authorList>
    </citation>
    <scope>NUCLEOTIDE SEQUENCE [LARGE SCALE GENOMIC DNA]</scope>
    <source>
        <strain evidence="3">LRLZ20PSL1</strain>
    </source>
</reference>
<name>A0ABW7CBG1_9CYAN</name>
<dbReference type="InterPro" id="IPR014971">
    <property type="entry name" value="KGK"/>
</dbReference>
<protein>
    <submittedName>
        <fullName evidence="2">KGK domain-containing protein</fullName>
    </submittedName>
</protein>
<evidence type="ECO:0000313" key="2">
    <source>
        <dbReference type="EMBL" id="MFG3818455.1"/>
    </source>
</evidence>
<comment type="caution">
    <text evidence="2">The sequence shown here is derived from an EMBL/GenBank/DDBJ whole genome shotgun (WGS) entry which is preliminary data.</text>
</comment>
<organism evidence="2 3">
    <name type="scientific">Limnothrix redekei LRLZ20PSL1</name>
    <dbReference type="NCBI Taxonomy" id="3112953"/>
    <lineage>
        <taxon>Bacteria</taxon>
        <taxon>Bacillati</taxon>
        <taxon>Cyanobacteriota</taxon>
        <taxon>Cyanophyceae</taxon>
        <taxon>Pseudanabaenales</taxon>
        <taxon>Pseudanabaenaceae</taxon>
        <taxon>Limnothrix</taxon>
    </lineage>
</organism>
<dbReference type="Pfam" id="PF08872">
    <property type="entry name" value="KGK"/>
    <property type="match status" value="1"/>
</dbReference>
<proteinExistence type="predicted"/>
<accession>A0ABW7CBG1</accession>